<organism evidence="8 9">
    <name type="scientific">Actinopolymorpha cephalotaxi</name>
    <dbReference type="NCBI Taxonomy" id="504797"/>
    <lineage>
        <taxon>Bacteria</taxon>
        <taxon>Bacillati</taxon>
        <taxon>Actinomycetota</taxon>
        <taxon>Actinomycetes</taxon>
        <taxon>Propionibacteriales</taxon>
        <taxon>Actinopolymorphaceae</taxon>
        <taxon>Actinopolymorpha</taxon>
    </lineage>
</organism>
<evidence type="ECO:0000256" key="1">
    <source>
        <dbReference type="ARBA" id="ARBA00004418"/>
    </source>
</evidence>
<feature type="domain" description="Heparinase II/III-like C-terminal" evidence="6">
    <location>
        <begin position="630"/>
        <end position="757"/>
    </location>
</feature>
<evidence type="ECO:0000313" key="8">
    <source>
        <dbReference type="EMBL" id="SFG36032.1"/>
    </source>
</evidence>
<accession>A0A1I2R6B8</accession>
<dbReference type="SUPFAM" id="SSF48230">
    <property type="entry name" value="Chondroitin AC/alginate lyase"/>
    <property type="match status" value="1"/>
</dbReference>
<feature type="compositionally biased region" description="Polar residues" evidence="5">
    <location>
        <begin position="1"/>
        <end position="19"/>
    </location>
</feature>
<evidence type="ECO:0000313" key="9">
    <source>
        <dbReference type="Proteomes" id="UP000199052"/>
    </source>
</evidence>
<dbReference type="OrthoDB" id="227957at2"/>
<dbReference type="Gene3D" id="1.50.10.100">
    <property type="entry name" value="Chondroitin AC/alginate lyase"/>
    <property type="match status" value="1"/>
</dbReference>
<proteinExistence type="predicted"/>
<evidence type="ECO:0000256" key="2">
    <source>
        <dbReference type="ARBA" id="ARBA00022729"/>
    </source>
</evidence>
<dbReference type="InterPro" id="IPR008929">
    <property type="entry name" value="Chondroitin_lyas"/>
</dbReference>
<evidence type="ECO:0000313" key="10">
    <source>
        <dbReference type="Proteomes" id="UP000533017"/>
    </source>
</evidence>
<dbReference type="STRING" id="504797.SAMN05421678_105249"/>
<dbReference type="Proteomes" id="UP000199052">
    <property type="component" value="Unassembled WGS sequence"/>
</dbReference>
<feature type="region of interest" description="Disordered" evidence="5">
    <location>
        <begin position="1"/>
        <end position="38"/>
    </location>
</feature>
<reference evidence="7 10" key="2">
    <citation type="submission" date="2020-07" db="EMBL/GenBank/DDBJ databases">
        <title>Sequencing the genomes of 1000 actinobacteria strains.</title>
        <authorList>
            <person name="Klenk H.-P."/>
        </authorList>
    </citation>
    <scope>NUCLEOTIDE SEQUENCE [LARGE SCALE GENOMIC DNA]</scope>
    <source>
        <strain evidence="7 10">DSM 45117</strain>
    </source>
</reference>
<dbReference type="InterPro" id="IPR006311">
    <property type="entry name" value="TAT_signal"/>
</dbReference>
<evidence type="ECO:0000256" key="4">
    <source>
        <dbReference type="ARBA" id="ARBA00023239"/>
    </source>
</evidence>
<comment type="subcellular location">
    <subcellularLocation>
        <location evidence="1">Periplasm</location>
    </subcellularLocation>
</comment>
<evidence type="ECO:0000259" key="6">
    <source>
        <dbReference type="Pfam" id="PF07940"/>
    </source>
</evidence>
<dbReference type="Pfam" id="PF07940">
    <property type="entry name" value="Hepar_II_III_C"/>
    <property type="match status" value="1"/>
</dbReference>
<dbReference type="PANTHER" id="PTHR39210:SF1">
    <property type="entry name" value="HEPARIN-SULFATE LYASE"/>
    <property type="match status" value="1"/>
</dbReference>
<reference evidence="8 9" key="1">
    <citation type="submission" date="2016-10" db="EMBL/GenBank/DDBJ databases">
        <authorList>
            <person name="de Groot N.N."/>
        </authorList>
    </citation>
    <scope>NUCLEOTIDE SEQUENCE [LARGE SCALE GENOMIC DNA]</scope>
    <source>
        <strain evidence="8 9">CPCC 202808</strain>
    </source>
</reference>
<keyword evidence="3" id="KW-0574">Periplasm</keyword>
<dbReference type="GO" id="GO:0042597">
    <property type="term" value="C:periplasmic space"/>
    <property type="evidence" value="ECO:0007669"/>
    <property type="project" value="UniProtKB-SubCell"/>
</dbReference>
<name>A0A1I2R6B8_9ACTN</name>
<dbReference type="PROSITE" id="PS51318">
    <property type="entry name" value="TAT"/>
    <property type="match status" value="1"/>
</dbReference>
<dbReference type="Gene3D" id="2.70.98.70">
    <property type="match status" value="1"/>
</dbReference>
<dbReference type="PANTHER" id="PTHR39210">
    <property type="entry name" value="HEPARIN-SULFATE LYASE"/>
    <property type="match status" value="1"/>
</dbReference>
<keyword evidence="4" id="KW-0456">Lyase</keyword>
<keyword evidence="2" id="KW-0732">Signal</keyword>
<protein>
    <submittedName>
        <fullName evidence="8">Heparinase II/III-like protein</fullName>
    </submittedName>
</protein>
<dbReference type="EMBL" id="JACBZA010000001">
    <property type="protein sequence ID" value="NYH82345.1"/>
    <property type="molecule type" value="Genomic_DNA"/>
</dbReference>
<evidence type="ECO:0000256" key="3">
    <source>
        <dbReference type="ARBA" id="ARBA00022764"/>
    </source>
</evidence>
<dbReference type="RefSeq" id="WP_092883101.1">
    <property type="nucleotide sequence ID" value="NZ_FOOI01000005.1"/>
</dbReference>
<dbReference type="Proteomes" id="UP000533017">
    <property type="component" value="Unassembled WGS sequence"/>
</dbReference>
<dbReference type="InterPro" id="IPR012480">
    <property type="entry name" value="Hepar_II_III_C"/>
</dbReference>
<dbReference type="EMBL" id="FOOI01000005">
    <property type="protein sequence ID" value="SFG36032.1"/>
    <property type="molecule type" value="Genomic_DNA"/>
</dbReference>
<gene>
    <name evidence="7" type="ORF">FHR37_001196</name>
    <name evidence="8" type="ORF">SAMN05421678_105249</name>
</gene>
<evidence type="ECO:0000313" key="7">
    <source>
        <dbReference type="EMBL" id="NYH82345.1"/>
    </source>
</evidence>
<keyword evidence="10" id="KW-1185">Reference proteome</keyword>
<sequence length="1086" mass="116350">MTSSGPVDSSAYGSTSGPTPDSAPGSAAHDTAPGRGPRRRDVLRLAAFGAVGAAGVLSPLARPTRAAAGPGAFAAGALTTSTLTASTKAGSTYYTPEKVAAVRRNIAAYDWGARLRDGAVAAAKPYLDKGDEWLWSLVTTQRLPRSYAVNQALGSPVTGKDIFRFGNYPYTADPLNRPWKIVDPSCDYVFPTNDFGAFYASGLDEHGEFDRARADRSLLVNELYPEKGATWGVDDGFGWVDSNGDKWTFVAYYHHWHLWYAAVETAKGVIQNALRSLRDAYIYTGEAKYAHAGLILLDRIADVYPAMDAAAYKRADGYLQSDGLSGQGKILGCIWEVSLAKDFVTAYDAFFPAIATADDAGVLAFLSAKAQKYALPAKDSVAALKQNLEDGLVRQVYPAVKASQIAGNFGTHQATLAAAAVILDSDTETKEQIDFVFKTGGRVATPKLHITGGNLSATLVDDVDRDGMGDEGAPHYDFIWPVAIAGVVDALEGYPKYAAADLWKHPKYLRMVRATPMVTMLNRYTPSIGDTGTTGGPELYNSATVYTGQFERTGWLELAQSAYLLNGNKVDGLYGSIWSADVEGTRDRIAALIKEHGPLNLASENHTGFGFAALRVGQGATRRELWTSYGRTGGHGHADALNLGLFGFGVDLLPDLGYPEFADSNARRVEWTSNTVAHNTVVVGATRQAVEWVGQPYGFAAGERVRVFDIAAPKAYPTTSLYRRVTALVDIDGDNSYAVDVFRVKGGSQHHFSFHAAEGPVTTTGLTLTDQAGGSYAGPNVQPPADNAKPRAGASGFDWLSNVSRDADPDSSYSVDWAVKDTWNVLNPDPDLHVRLTMLGDVDEVALCDGVPPRNKPGNPAKLRYLIAKRTGTDLASQFVSVVEPYVGDRLVKSVEPVLVEATDGTIAAHEATAVKVTLTNGRVDYVVSSLRTDVVLRVDGRFVFRGSFGVYSLSAGRPVYAFGHDASMVAAVNQVRGPAALTGTVTGFTRELSTDNSLTLRLSGAAPAPETVVGSYVYVDNDGVRNAVYRIVGATRPDTRTLVLDIGDVTTIREYADPEDFDKGYTYDVAEGAAARIPLTREWSA</sequence>
<dbReference type="GO" id="GO:0016829">
    <property type="term" value="F:lyase activity"/>
    <property type="evidence" value="ECO:0007669"/>
    <property type="project" value="UniProtKB-KW"/>
</dbReference>
<dbReference type="AlphaFoldDB" id="A0A1I2R6B8"/>
<evidence type="ECO:0000256" key="5">
    <source>
        <dbReference type="SAM" id="MobiDB-lite"/>
    </source>
</evidence>